<reference evidence="3" key="1">
    <citation type="journal article" date="2016" name="Nature">
        <title>Genome evolution in the allotetraploid frog Xenopus laevis.</title>
        <authorList>
            <person name="Session A.M."/>
            <person name="Uno Y."/>
            <person name="Kwon T."/>
            <person name="Chapman J.A."/>
            <person name="Toyoda A."/>
            <person name="Takahashi S."/>
            <person name="Fukui A."/>
            <person name="Hikosaka A."/>
            <person name="Suzuki A."/>
            <person name="Kondo M."/>
            <person name="van Heeringen S.J."/>
            <person name="Quigley I."/>
            <person name="Heinz S."/>
            <person name="Ogino H."/>
            <person name="Ochi H."/>
            <person name="Hellsten U."/>
            <person name="Lyons J.B."/>
            <person name="Simakov O."/>
            <person name="Putnam N."/>
            <person name="Stites J."/>
            <person name="Kuroki Y."/>
            <person name="Tanaka T."/>
            <person name="Michiue T."/>
            <person name="Watanabe M."/>
            <person name="Bogdanovic O."/>
            <person name="Lister R."/>
            <person name="Georgiou G."/>
            <person name="Paranjpe S.S."/>
            <person name="van Kruijsbergen I."/>
            <person name="Shu S."/>
            <person name="Carlson J."/>
            <person name="Kinoshita T."/>
            <person name="Ohta Y."/>
            <person name="Mawaribuchi S."/>
            <person name="Jenkins J."/>
            <person name="Grimwood J."/>
            <person name="Schmutz J."/>
            <person name="Mitros T."/>
            <person name="Mozaffari S.V."/>
            <person name="Suzuki Y."/>
            <person name="Haramoto Y."/>
            <person name="Yamamoto T.S."/>
            <person name="Takagi C."/>
            <person name="Heald R."/>
            <person name="Miller K."/>
            <person name="Haudenschild C."/>
            <person name="Kitzman J."/>
            <person name="Nakayama T."/>
            <person name="Izutsu Y."/>
            <person name="Robert J."/>
            <person name="Fortriede J."/>
            <person name="Burns K."/>
            <person name="Lotay V."/>
            <person name="Karimi K."/>
            <person name="Yasuoka Y."/>
            <person name="Dichmann D.S."/>
            <person name="Flajnik M.F."/>
            <person name="Houston D.W."/>
            <person name="Shendure J."/>
            <person name="DuPasquier L."/>
            <person name="Vize P.D."/>
            <person name="Zorn A.M."/>
            <person name="Ito M."/>
            <person name="Marcotte E.M."/>
            <person name="Wallingford J.B."/>
            <person name="Ito Y."/>
            <person name="Asashima M."/>
            <person name="Ueno N."/>
            <person name="Matsuda Y."/>
            <person name="Veenstra G.J."/>
            <person name="Fujiyama A."/>
            <person name="Harland R.M."/>
            <person name="Taira M."/>
            <person name="Rokhsar D.S."/>
        </authorList>
    </citation>
    <scope>NUCLEOTIDE SEQUENCE [LARGE SCALE GENOMIC DNA]</scope>
    <source>
        <strain evidence="3">J</strain>
    </source>
</reference>
<evidence type="ECO:0000256" key="1">
    <source>
        <dbReference type="SAM" id="MobiDB-lite"/>
    </source>
</evidence>
<gene>
    <name evidence="2" type="ORF">XELAEV_18013806mg</name>
</gene>
<feature type="region of interest" description="Disordered" evidence="1">
    <location>
        <begin position="1"/>
        <end position="26"/>
    </location>
</feature>
<organism evidence="2 3">
    <name type="scientific">Xenopus laevis</name>
    <name type="common">African clawed frog</name>
    <dbReference type="NCBI Taxonomy" id="8355"/>
    <lineage>
        <taxon>Eukaryota</taxon>
        <taxon>Metazoa</taxon>
        <taxon>Chordata</taxon>
        <taxon>Craniata</taxon>
        <taxon>Vertebrata</taxon>
        <taxon>Euteleostomi</taxon>
        <taxon>Amphibia</taxon>
        <taxon>Batrachia</taxon>
        <taxon>Anura</taxon>
        <taxon>Pipoidea</taxon>
        <taxon>Pipidae</taxon>
        <taxon>Xenopodinae</taxon>
        <taxon>Xenopus</taxon>
        <taxon>Xenopus</taxon>
    </lineage>
</organism>
<feature type="region of interest" description="Disordered" evidence="1">
    <location>
        <begin position="43"/>
        <end position="66"/>
    </location>
</feature>
<dbReference type="AlphaFoldDB" id="A0A974HZP8"/>
<protein>
    <submittedName>
        <fullName evidence="2">Uncharacterized protein</fullName>
    </submittedName>
</protein>
<dbReference type="Proteomes" id="UP000694892">
    <property type="component" value="Chromosome 2L"/>
</dbReference>
<evidence type="ECO:0000313" key="2">
    <source>
        <dbReference type="EMBL" id="OCT96123.1"/>
    </source>
</evidence>
<name>A0A974HZP8_XENLA</name>
<sequence>MSSDINRGKASCNASSECAVSNSSRKPLGLFCSSLTQESVISAPKSEEGLSSADTAPLLEQERIRM</sequence>
<feature type="compositionally biased region" description="Polar residues" evidence="1">
    <location>
        <begin position="12"/>
        <end position="25"/>
    </location>
</feature>
<accession>A0A974HZP8</accession>
<proteinExistence type="predicted"/>
<dbReference type="EMBL" id="CM004468">
    <property type="protein sequence ID" value="OCT96123.1"/>
    <property type="molecule type" value="Genomic_DNA"/>
</dbReference>
<evidence type="ECO:0000313" key="3">
    <source>
        <dbReference type="Proteomes" id="UP000694892"/>
    </source>
</evidence>